<dbReference type="Proteomes" id="UP000441586">
    <property type="component" value="Unassembled WGS sequence"/>
</dbReference>
<evidence type="ECO:0000313" key="1">
    <source>
        <dbReference type="EMBL" id="KAE9627918.1"/>
    </source>
</evidence>
<dbReference type="Pfam" id="PF05489">
    <property type="entry name" value="Phage_tail_X"/>
    <property type="match status" value="1"/>
</dbReference>
<organism evidence="1 2">
    <name type="scientific">Parasedimentitalea maritima</name>
    <dbReference type="NCBI Taxonomy" id="2578117"/>
    <lineage>
        <taxon>Bacteria</taxon>
        <taxon>Pseudomonadati</taxon>
        <taxon>Pseudomonadota</taxon>
        <taxon>Alphaproteobacteria</taxon>
        <taxon>Rhodobacterales</taxon>
        <taxon>Paracoccaceae</taxon>
        <taxon>Parasedimentitalea</taxon>
    </lineage>
</organism>
<dbReference type="RefSeq" id="WP_158980645.1">
    <property type="nucleotide sequence ID" value="NZ_WSFO01000011.1"/>
</dbReference>
<dbReference type="InterPro" id="IPR008861">
    <property type="entry name" value="GpX-like"/>
</dbReference>
<protein>
    <submittedName>
        <fullName evidence="1">Phage tail protein</fullName>
    </submittedName>
</protein>
<proteinExistence type="predicted"/>
<name>A0A6A4RDP0_9RHOB</name>
<dbReference type="EMBL" id="WSFO01000011">
    <property type="protein sequence ID" value="KAE9627918.1"/>
    <property type="molecule type" value="Genomic_DNA"/>
</dbReference>
<sequence>MADFAASYRSKDGEILDEIVWRHYGNRVAGALEIVLEANPGLADKGPVLPIGALVQLPVIETPKEAETVRLWD</sequence>
<comment type="caution">
    <text evidence="1">The sequence shown here is derived from an EMBL/GenBank/DDBJ whole genome shotgun (WGS) entry which is preliminary data.</text>
</comment>
<evidence type="ECO:0000313" key="2">
    <source>
        <dbReference type="Proteomes" id="UP000441586"/>
    </source>
</evidence>
<dbReference type="AlphaFoldDB" id="A0A6A4RDP0"/>
<accession>A0A6A4RDP0</accession>
<gene>
    <name evidence="1" type="ORF">GP644_17645</name>
</gene>
<reference evidence="1 2" key="1">
    <citation type="submission" date="2019-12" db="EMBL/GenBank/DDBJ databases">
        <authorList>
            <person name="Zhang Y.-J."/>
        </authorList>
    </citation>
    <scope>NUCLEOTIDE SEQUENCE [LARGE SCALE GENOMIC DNA]</scope>
    <source>
        <strain evidence="1 2">H18S-6</strain>
    </source>
</reference>